<dbReference type="PANTHER" id="PTHR45527">
    <property type="entry name" value="NONRIBOSOMAL PEPTIDE SYNTHETASE"/>
    <property type="match status" value="1"/>
</dbReference>
<dbReference type="SUPFAM" id="SSF52777">
    <property type="entry name" value="CoA-dependent acyltransferases"/>
    <property type="match status" value="2"/>
</dbReference>
<dbReference type="Gene3D" id="3.30.559.10">
    <property type="entry name" value="Chloramphenicol acetyltransferase-like domain"/>
    <property type="match status" value="1"/>
</dbReference>
<dbReference type="Pfam" id="PF00668">
    <property type="entry name" value="Condensation"/>
    <property type="match status" value="1"/>
</dbReference>
<dbReference type="EMBL" id="JBITGY010000017">
    <property type="protein sequence ID" value="MFI6505079.1"/>
    <property type="molecule type" value="Genomic_DNA"/>
</dbReference>
<dbReference type="InterPro" id="IPR023213">
    <property type="entry name" value="CAT-like_dom_sf"/>
</dbReference>
<sequence>MHFDGLPDRQGALTMGQANMARCVRRDPPEHMNFLMIKRVPRRIGLDRIAEATLALLTRHEGLRTTFTGDLQHVHGKGALEIAVVPGSGGPPMRAAEEAGARLRAPRFDLEGEFPLRMAVILAGEEPRLAVFVLPHTVVDAISLAHLLREWETLLLGRPSPGPEPTQPIELAASERTPAAVRRAEAALEHWRSGLARSPQTMFPVAFDTEHAMVPRLRVRSAAVTPGLERAAARTGASPSMIVMAALGTLAGHRTAQPTCLLASLSSNRTHPGLRTHIGPLAQDALIVTDLAATTFDELITRFRVAALAGYQRSRFDSEALWAAIHAMDAERGTRYARDCVFNDMSAQVPPDDDEDPAGEPELTWLPEAALPANLSLWINRLDTVLDLTLWVNPAALPRHEAEAFGAGLVRLLAAAGERVVDVAEIEAVTGVTAMPYGPDWVRSGQSWVRPEAVRRLVETAVPGSRARVTLDPDGAFTCHLATGAALTPGQVHQACLDLLARHPDAVAPRRYVVGPQA</sequence>
<dbReference type="Proteomes" id="UP001612741">
    <property type="component" value="Unassembled WGS sequence"/>
</dbReference>
<keyword evidence="3" id="KW-1185">Reference proteome</keyword>
<dbReference type="PANTHER" id="PTHR45527:SF1">
    <property type="entry name" value="FATTY ACID SYNTHASE"/>
    <property type="match status" value="1"/>
</dbReference>
<comment type="caution">
    <text evidence="2">The sequence shown here is derived from an EMBL/GenBank/DDBJ whole genome shotgun (WGS) entry which is preliminary data.</text>
</comment>
<gene>
    <name evidence="2" type="ORF">ACIBG2_47400</name>
</gene>
<dbReference type="RefSeq" id="WP_397091095.1">
    <property type="nucleotide sequence ID" value="NZ_JBITGY010000017.1"/>
</dbReference>
<organism evidence="2 3">
    <name type="scientific">Nonomuraea typhae</name>
    <dbReference type="NCBI Taxonomy" id="2603600"/>
    <lineage>
        <taxon>Bacteria</taxon>
        <taxon>Bacillati</taxon>
        <taxon>Actinomycetota</taxon>
        <taxon>Actinomycetes</taxon>
        <taxon>Streptosporangiales</taxon>
        <taxon>Streptosporangiaceae</taxon>
        <taxon>Nonomuraea</taxon>
    </lineage>
</organism>
<dbReference type="Gene3D" id="3.30.559.30">
    <property type="entry name" value="Nonribosomal peptide synthetase, condensation domain"/>
    <property type="match status" value="1"/>
</dbReference>
<reference evidence="2 3" key="1">
    <citation type="submission" date="2024-10" db="EMBL/GenBank/DDBJ databases">
        <title>The Natural Products Discovery Center: Release of the First 8490 Sequenced Strains for Exploring Actinobacteria Biosynthetic Diversity.</title>
        <authorList>
            <person name="Kalkreuter E."/>
            <person name="Kautsar S.A."/>
            <person name="Yang D."/>
            <person name="Bader C.D."/>
            <person name="Teijaro C.N."/>
            <person name="Fluegel L."/>
            <person name="Davis C.M."/>
            <person name="Simpson J.R."/>
            <person name="Lauterbach L."/>
            <person name="Steele A.D."/>
            <person name="Gui C."/>
            <person name="Meng S."/>
            <person name="Li G."/>
            <person name="Viehrig K."/>
            <person name="Ye F."/>
            <person name="Su P."/>
            <person name="Kiefer A.F."/>
            <person name="Nichols A."/>
            <person name="Cepeda A.J."/>
            <person name="Yan W."/>
            <person name="Fan B."/>
            <person name="Jiang Y."/>
            <person name="Adhikari A."/>
            <person name="Zheng C.-J."/>
            <person name="Schuster L."/>
            <person name="Cowan T.M."/>
            <person name="Smanski M.J."/>
            <person name="Chevrette M.G."/>
            <person name="De Carvalho L.P.S."/>
            <person name="Shen B."/>
        </authorList>
    </citation>
    <scope>NUCLEOTIDE SEQUENCE [LARGE SCALE GENOMIC DNA]</scope>
    <source>
        <strain evidence="2 3">NPDC050545</strain>
    </source>
</reference>
<evidence type="ECO:0000259" key="1">
    <source>
        <dbReference type="Pfam" id="PF00668"/>
    </source>
</evidence>
<dbReference type="InterPro" id="IPR001242">
    <property type="entry name" value="Condensation_dom"/>
</dbReference>
<accession>A0ABW7ZC30</accession>
<name>A0ABW7ZC30_9ACTN</name>
<proteinExistence type="predicted"/>
<protein>
    <submittedName>
        <fullName evidence="2">Condensation domain-containing protein</fullName>
    </submittedName>
</protein>
<evidence type="ECO:0000313" key="2">
    <source>
        <dbReference type="EMBL" id="MFI6505079.1"/>
    </source>
</evidence>
<feature type="domain" description="Condensation" evidence="1">
    <location>
        <begin position="33"/>
        <end position="321"/>
    </location>
</feature>
<evidence type="ECO:0000313" key="3">
    <source>
        <dbReference type="Proteomes" id="UP001612741"/>
    </source>
</evidence>